<keyword evidence="4 11" id="KW-0812">Transmembrane</keyword>
<evidence type="ECO:0000256" key="11">
    <source>
        <dbReference type="SAM" id="Phobius"/>
    </source>
</evidence>
<evidence type="ECO:0000313" key="14">
    <source>
        <dbReference type="Proteomes" id="UP001314170"/>
    </source>
</evidence>
<sequence>MGEVGNNIEELPLHNLADSSIKGPQLPLQVITIAASSIRETDSAATSTSMRIYDYPDNTESRSEVNPQEAWLPITESRNGNTVTSLGKLLAIFPVMYLSGGISVMLIIKGAGTIELFFKMMLGDGADAKSLSGAEWFLIFTCMAIGLAQRPNLNSIAGFSLIGAVTAIGYCTLIWVLPVSKGRPGGVSYNSLKGESNMSGMCDVLDAIGIVVLAFRGHNLVLEIQGTLPSSSKHPSKKPMWRGVTISYTIVAMCLFPLAIAGFWAYGNKVNTITFCSTINVLQHHWQSFADANYLLPFLADTFRWRDVDRIFEFHGRDTSKFVKGLIYLLVVINCLCSFQIYAMPVFDNLEFKYTSKKNKRCPWWIRTGFRLFFGGLAFFIAVTFPFLPSLAALLGGITLPLTLAYPCFMWISIKKPHQNGHVVMWCLNLGLGCLGMVLSVLLVVAAVRNLATNGLHANFFKPS</sequence>
<organism evidence="13 14">
    <name type="scientific">Dovyalis caffra</name>
    <dbReference type="NCBI Taxonomy" id="77055"/>
    <lineage>
        <taxon>Eukaryota</taxon>
        <taxon>Viridiplantae</taxon>
        <taxon>Streptophyta</taxon>
        <taxon>Embryophyta</taxon>
        <taxon>Tracheophyta</taxon>
        <taxon>Spermatophyta</taxon>
        <taxon>Magnoliopsida</taxon>
        <taxon>eudicotyledons</taxon>
        <taxon>Gunneridae</taxon>
        <taxon>Pentapetalae</taxon>
        <taxon>rosids</taxon>
        <taxon>fabids</taxon>
        <taxon>Malpighiales</taxon>
        <taxon>Salicaceae</taxon>
        <taxon>Flacourtieae</taxon>
        <taxon>Dovyalis</taxon>
    </lineage>
</organism>
<keyword evidence="8 11" id="KW-0472">Membrane</keyword>
<evidence type="ECO:0000256" key="6">
    <source>
        <dbReference type="ARBA" id="ARBA00022970"/>
    </source>
</evidence>
<keyword evidence="9" id="KW-0927">Auxin signaling pathway</keyword>
<feature type="transmembrane region" description="Helical" evidence="11">
    <location>
        <begin position="89"/>
        <end position="108"/>
    </location>
</feature>
<accession>A0AAV1R8W2</accession>
<evidence type="ECO:0000256" key="4">
    <source>
        <dbReference type="ARBA" id="ARBA00022692"/>
    </source>
</evidence>
<keyword evidence="5" id="KW-0769">Symport</keyword>
<feature type="transmembrane region" description="Helical" evidence="11">
    <location>
        <begin position="243"/>
        <end position="266"/>
    </location>
</feature>
<comment type="subcellular location">
    <subcellularLocation>
        <location evidence="1">Endomembrane system</location>
        <topology evidence="1">Multi-pass membrane protein</topology>
    </subcellularLocation>
</comment>
<evidence type="ECO:0000256" key="8">
    <source>
        <dbReference type="ARBA" id="ARBA00023136"/>
    </source>
</evidence>
<dbReference type="Pfam" id="PF01490">
    <property type="entry name" value="Aa_trans"/>
    <property type="match status" value="2"/>
</dbReference>
<evidence type="ECO:0000259" key="12">
    <source>
        <dbReference type="Pfam" id="PF01490"/>
    </source>
</evidence>
<feature type="transmembrane region" description="Helical" evidence="11">
    <location>
        <begin position="326"/>
        <end position="347"/>
    </location>
</feature>
<evidence type="ECO:0000256" key="10">
    <source>
        <dbReference type="ARBA" id="ARBA00045588"/>
    </source>
</evidence>
<comment type="similarity">
    <text evidence="2">Belongs to the amino acid/polyamine transporter 2 family. Amino acid/auxin permease (AAAP) (TC 2.A.18.1) subfamily.</text>
</comment>
<evidence type="ECO:0000256" key="5">
    <source>
        <dbReference type="ARBA" id="ARBA00022847"/>
    </source>
</evidence>
<feature type="domain" description="Amino acid transporter transmembrane" evidence="12">
    <location>
        <begin position="322"/>
        <end position="447"/>
    </location>
</feature>
<feature type="transmembrane region" description="Helical" evidence="11">
    <location>
        <begin position="394"/>
        <end position="414"/>
    </location>
</feature>
<keyword evidence="14" id="KW-1185">Reference proteome</keyword>
<evidence type="ECO:0000256" key="2">
    <source>
        <dbReference type="ARBA" id="ARBA00005590"/>
    </source>
</evidence>
<gene>
    <name evidence="13" type="ORF">DCAF_LOCUS7160</name>
</gene>
<evidence type="ECO:0000256" key="3">
    <source>
        <dbReference type="ARBA" id="ARBA00022448"/>
    </source>
</evidence>
<dbReference type="GO" id="GO:0012505">
    <property type="term" value="C:endomembrane system"/>
    <property type="evidence" value="ECO:0007669"/>
    <property type="project" value="UniProtKB-SubCell"/>
</dbReference>
<feature type="transmembrane region" description="Helical" evidence="11">
    <location>
        <begin position="368"/>
        <end position="388"/>
    </location>
</feature>
<evidence type="ECO:0000256" key="9">
    <source>
        <dbReference type="ARBA" id="ARBA00023294"/>
    </source>
</evidence>
<evidence type="ECO:0000313" key="13">
    <source>
        <dbReference type="EMBL" id="CAK7329405.1"/>
    </source>
</evidence>
<feature type="transmembrane region" description="Helical" evidence="11">
    <location>
        <begin position="426"/>
        <end position="448"/>
    </location>
</feature>
<keyword evidence="6" id="KW-0029">Amino-acid transport</keyword>
<feature type="transmembrane region" description="Helical" evidence="11">
    <location>
        <begin position="198"/>
        <end position="222"/>
    </location>
</feature>
<keyword evidence="7 11" id="KW-1133">Transmembrane helix</keyword>
<feature type="domain" description="Amino acid transporter transmembrane" evidence="12">
    <location>
        <begin position="101"/>
        <end position="273"/>
    </location>
</feature>
<name>A0AAV1R8W2_9ROSI</name>
<evidence type="ECO:0000256" key="1">
    <source>
        <dbReference type="ARBA" id="ARBA00004127"/>
    </source>
</evidence>
<dbReference type="AlphaFoldDB" id="A0AAV1R8W2"/>
<dbReference type="EMBL" id="CAWUPB010000913">
    <property type="protein sequence ID" value="CAK7329405.1"/>
    <property type="molecule type" value="Genomic_DNA"/>
</dbReference>
<evidence type="ECO:0000256" key="7">
    <source>
        <dbReference type="ARBA" id="ARBA00022989"/>
    </source>
</evidence>
<protein>
    <recommendedName>
        <fullName evidence="12">Amino acid transporter transmembrane domain-containing protein</fullName>
    </recommendedName>
</protein>
<dbReference type="GO" id="GO:0006865">
    <property type="term" value="P:amino acid transport"/>
    <property type="evidence" value="ECO:0007669"/>
    <property type="project" value="UniProtKB-KW"/>
</dbReference>
<comment type="function">
    <text evidence="10">Carrier protein involved in proton-driven auxin influx. Mediates the formation of auxin gradient from developing leaves (site of auxin biosynthesis) to tips by contributing to the loading of auxin in vascular tissues and facilitating acropetal (base to tip) auxin transport within inner tissues of the root apex, and basipetal (tip to base) auxin transport within outer tissues of the root apex. May be involved in lateral roots and nodules formation.</text>
</comment>
<dbReference type="Proteomes" id="UP001314170">
    <property type="component" value="Unassembled WGS sequence"/>
</dbReference>
<proteinExistence type="inferred from homology"/>
<feature type="transmembrane region" description="Helical" evidence="11">
    <location>
        <begin position="128"/>
        <end position="148"/>
    </location>
</feature>
<dbReference type="InterPro" id="IPR013057">
    <property type="entry name" value="AA_transpt_TM"/>
</dbReference>
<dbReference type="PANTHER" id="PTHR48017">
    <property type="entry name" value="OS05G0424000 PROTEIN-RELATED"/>
    <property type="match status" value="1"/>
</dbReference>
<dbReference type="GO" id="GO:0009734">
    <property type="term" value="P:auxin-activated signaling pathway"/>
    <property type="evidence" value="ECO:0007669"/>
    <property type="project" value="UniProtKB-KW"/>
</dbReference>
<reference evidence="13 14" key="1">
    <citation type="submission" date="2024-01" db="EMBL/GenBank/DDBJ databases">
        <authorList>
            <person name="Waweru B."/>
        </authorList>
    </citation>
    <scope>NUCLEOTIDE SEQUENCE [LARGE SCALE GENOMIC DNA]</scope>
</reference>
<feature type="transmembrane region" description="Helical" evidence="11">
    <location>
        <begin position="155"/>
        <end position="178"/>
    </location>
</feature>
<dbReference type="GO" id="GO:0015293">
    <property type="term" value="F:symporter activity"/>
    <property type="evidence" value="ECO:0007669"/>
    <property type="project" value="UniProtKB-KW"/>
</dbReference>
<comment type="caution">
    <text evidence="13">The sequence shown here is derived from an EMBL/GenBank/DDBJ whole genome shotgun (WGS) entry which is preliminary data.</text>
</comment>
<keyword evidence="3" id="KW-0813">Transport</keyword>